<comment type="caution">
    <text evidence="1">The sequence shown here is derived from an EMBL/GenBank/DDBJ whole genome shotgun (WGS) entry which is preliminary data.</text>
</comment>
<proteinExistence type="predicted"/>
<gene>
    <name evidence="1" type="ORF">QFC21_005648</name>
</gene>
<protein>
    <submittedName>
        <fullName evidence="1">Uncharacterized protein</fullName>
    </submittedName>
</protein>
<keyword evidence="2" id="KW-1185">Reference proteome</keyword>
<dbReference type="EMBL" id="JASBWT010000022">
    <property type="protein sequence ID" value="KAJ9095282.1"/>
    <property type="molecule type" value="Genomic_DNA"/>
</dbReference>
<evidence type="ECO:0000313" key="1">
    <source>
        <dbReference type="EMBL" id="KAJ9095282.1"/>
    </source>
</evidence>
<accession>A0ACC2V9R8</accession>
<sequence length="149" mass="15888">MRTPGNIPLPDPGGKVRRNALMSSMRGAEAGPGMMDVPGGKNWRAVFWDGVRERGDAPVGKIEEEFREMWADVKTPADADLPKLLAALGHKVDPRDSAKTTAVKAPGKKKKKGGAGSRSVSKLTNVHLLEKASSVLLGFSACYSASWGF</sequence>
<evidence type="ECO:0000313" key="2">
    <source>
        <dbReference type="Proteomes" id="UP001227268"/>
    </source>
</evidence>
<reference evidence="1" key="1">
    <citation type="submission" date="2023-04" db="EMBL/GenBank/DDBJ databases">
        <title>Draft Genome sequencing of Naganishia species isolated from polar environments using Oxford Nanopore Technology.</title>
        <authorList>
            <person name="Leo P."/>
            <person name="Venkateswaran K."/>
        </authorList>
    </citation>
    <scope>NUCLEOTIDE SEQUENCE</scope>
    <source>
        <strain evidence="1">MNA-CCFEE 5423</strain>
    </source>
</reference>
<name>A0ACC2V9R8_9TREE</name>
<dbReference type="Proteomes" id="UP001227268">
    <property type="component" value="Unassembled WGS sequence"/>
</dbReference>
<organism evidence="1 2">
    <name type="scientific">Naganishia friedmannii</name>
    <dbReference type="NCBI Taxonomy" id="89922"/>
    <lineage>
        <taxon>Eukaryota</taxon>
        <taxon>Fungi</taxon>
        <taxon>Dikarya</taxon>
        <taxon>Basidiomycota</taxon>
        <taxon>Agaricomycotina</taxon>
        <taxon>Tremellomycetes</taxon>
        <taxon>Filobasidiales</taxon>
        <taxon>Filobasidiaceae</taxon>
        <taxon>Naganishia</taxon>
    </lineage>
</organism>